<proteinExistence type="predicted"/>
<dbReference type="Proteomes" id="UP000324897">
    <property type="component" value="Unassembled WGS sequence"/>
</dbReference>
<sequence length="177" mass="19656">MPRAPCSAPWSSAPPATDALLQPAIESARRFRIPVRHGQFPVDYTASGLPEGSNNGSAIPMVHMWSYFRAMALLRVPIETYFRGDSNGTPHQAYRDSRPLTCVRNIERFRAFDAVQDDNQAIVMPGLERRFEADGVIVSTFLELKPEFIAGYATSKETKVWTVGLVSLYHQQGVATA</sequence>
<protein>
    <submittedName>
        <fullName evidence="1">Uncharacterized protein</fullName>
    </submittedName>
</protein>
<name>A0A5J9SL31_9POAL</name>
<dbReference type="EMBL" id="RWGY01000689">
    <property type="protein sequence ID" value="TVT99666.1"/>
    <property type="molecule type" value="Genomic_DNA"/>
</dbReference>
<organism evidence="1 2">
    <name type="scientific">Eragrostis curvula</name>
    <name type="common">weeping love grass</name>
    <dbReference type="NCBI Taxonomy" id="38414"/>
    <lineage>
        <taxon>Eukaryota</taxon>
        <taxon>Viridiplantae</taxon>
        <taxon>Streptophyta</taxon>
        <taxon>Embryophyta</taxon>
        <taxon>Tracheophyta</taxon>
        <taxon>Spermatophyta</taxon>
        <taxon>Magnoliopsida</taxon>
        <taxon>Liliopsida</taxon>
        <taxon>Poales</taxon>
        <taxon>Poaceae</taxon>
        <taxon>PACMAD clade</taxon>
        <taxon>Chloridoideae</taxon>
        <taxon>Eragrostideae</taxon>
        <taxon>Eragrostidinae</taxon>
        <taxon>Eragrostis</taxon>
    </lineage>
</organism>
<evidence type="ECO:0000313" key="2">
    <source>
        <dbReference type="Proteomes" id="UP000324897"/>
    </source>
</evidence>
<dbReference type="Gene3D" id="3.40.50.2000">
    <property type="entry name" value="Glycogen Phosphorylase B"/>
    <property type="match status" value="1"/>
</dbReference>
<accession>A0A5J9SL31</accession>
<gene>
    <name evidence="1" type="ORF">EJB05_54955</name>
</gene>
<dbReference type="AlphaFoldDB" id="A0A5J9SL31"/>
<keyword evidence="2" id="KW-1185">Reference proteome</keyword>
<comment type="caution">
    <text evidence="1">The sequence shown here is derived from an EMBL/GenBank/DDBJ whole genome shotgun (WGS) entry which is preliminary data.</text>
</comment>
<feature type="non-terminal residue" evidence="1">
    <location>
        <position position="1"/>
    </location>
</feature>
<dbReference type="Gramene" id="TVT99666">
    <property type="protein sequence ID" value="TVT99666"/>
    <property type="gene ID" value="EJB05_54955"/>
</dbReference>
<reference evidence="1 2" key="1">
    <citation type="journal article" date="2019" name="Sci. Rep.">
        <title>A high-quality genome of Eragrostis curvula grass provides insights into Poaceae evolution and supports new strategies to enhance forage quality.</title>
        <authorList>
            <person name="Carballo J."/>
            <person name="Santos B.A.C.M."/>
            <person name="Zappacosta D."/>
            <person name="Garbus I."/>
            <person name="Selva J.P."/>
            <person name="Gallo C.A."/>
            <person name="Diaz A."/>
            <person name="Albertini E."/>
            <person name="Caccamo M."/>
            <person name="Echenique V."/>
        </authorList>
    </citation>
    <scope>NUCLEOTIDE SEQUENCE [LARGE SCALE GENOMIC DNA]</scope>
    <source>
        <strain evidence="2">cv. Victoria</strain>
        <tissue evidence="1">Leaf</tissue>
    </source>
</reference>
<evidence type="ECO:0000313" key="1">
    <source>
        <dbReference type="EMBL" id="TVT99666.1"/>
    </source>
</evidence>